<proteinExistence type="predicted"/>
<accession>A0A212M0R9</accession>
<dbReference type="EMBL" id="FMJE01000007">
    <property type="protein sequence ID" value="SCM83366.1"/>
    <property type="molecule type" value="Genomic_DNA"/>
</dbReference>
<dbReference type="Pfam" id="PF11392">
    <property type="entry name" value="AllH"/>
    <property type="match status" value="1"/>
</dbReference>
<evidence type="ECO:0008006" key="2">
    <source>
        <dbReference type="Google" id="ProtNLM"/>
    </source>
</evidence>
<dbReference type="InterPro" id="IPR021530">
    <property type="entry name" value="AllH-like"/>
</dbReference>
<evidence type="ECO:0000313" key="1">
    <source>
        <dbReference type="EMBL" id="SCM83366.1"/>
    </source>
</evidence>
<sequence>MKYHREAKSNLLPLYLKNVSMGKVHSKFNSGLNLQMEDHLLYIGCCGSPLSAFGLNIDEAKLRQLLAAVRIGDLVRYKEDVLIFYSIQGTITLACQELAEVDLRLPAITCTRQKIADSRLYNYLAAMEFEPFIGIDLDEQAGRHVELLQSADKTDGNANSRVIRFFAGRGKGLTPSGDDLLIGFTLALLLFGPFQAWKQALAGEVTGERTTLISVAYCRALLAGYASEPFIRLVKLLDTEELAAIEKTIKEVQAFGHTSGNDTLFGFFLGLKFIIHGG</sequence>
<dbReference type="AlphaFoldDB" id="A0A212M0R9"/>
<dbReference type="RefSeq" id="WP_288185823.1">
    <property type="nucleotide sequence ID" value="NZ_LT608335.1"/>
</dbReference>
<gene>
    <name evidence="1" type="ORF">KL86SPO_70224</name>
</gene>
<protein>
    <recommendedName>
        <fullName evidence="2">DUF2877 domain-containing protein</fullName>
    </recommendedName>
</protein>
<name>A0A212M0R9_9FIRM</name>
<reference evidence="1" key="1">
    <citation type="submission" date="2016-08" db="EMBL/GenBank/DDBJ databases">
        <authorList>
            <person name="Seilhamer J.J."/>
        </authorList>
    </citation>
    <scope>NUCLEOTIDE SEQUENCE</scope>
    <source>
        <strain evidence="1">86</strain>
    </source>
</reference>
<organism evidence="1">
    <name type="scientific">uncultured Sporomusa sp</name>
    <dbReference type="NCBI Taxonomy" id="307249"/>
    <lineage>
        <taxon>Bacteria</taxon>
        <taxon>Bacillati</taxon>
        <taxon>Bacillota</taxon>
        <taxon>Negativicutes</taxon>
        <taxon>Selenomonadales</taxon>
        <taxon>Sporomusaceae</taxon>
        <taxon>Sporomusa</taxon>
        <taxon>environmental samples</taxon>
    </lineage>
</organism>